<accession>A0A8J3Z6Y8</accession>
<dbReference type="AlphaFoldDB" id="A0A8J3Z6Y8"/>
<dbReference type="SUPFAM" id="SSF53850">
    <property type="entry name" value="Periplasmic binding protein-like II"/>
    <property type="match status" value="1"/>
</dbReference>
<dbReference type="EMBL" id="BOPG01000024">
    <property type="protein sequence ID" value="GIJ56376.1"/>
    <property type="molecule type" value="Genomic_DNA"/>
</dbReference>
<dbReference type="Gene3D" id="3.40.190.10">
    <property type="entry name" value="Periplasmic binding protein-like II"/>
    <property type="match status" value="2"/>
</dbReference>
<dbReference type="Pfam" id="PF09084">
    <property type="entry name" value="NMT1"/>
    <property type="match status" value="1"/>
</dbReference>
<feature type="chain" id="PRO_5038889707" evidence="1">
    <location>
        <begin position="28"/>
        <end position="342"/>
    </location>
</feature>
<keyword evidence="1" id="KW-0732">Signal</keyword>
<dbReference type="Proteomes" id="UP000612585">
    <property type="component" value="Unassembled WGS sequence"/>
</dbReference>
<feature type="signal peptide" evidence="1">
    <location>
        <begin position="1"/>
        <end position="27"/>
    </location>
</feature>
<gene>
    <name evidence="3" type="ORF">Vau01_038920</name>
</gene>
<sequence>MVLLRLNPRTQAAICLVAMLAAAGSSAGCSDYAESAAPKQVDKVTYLTAFGFFGREAYVYVAEEKGFFAARSIEVQVQAGSGASNNLRILAAGGAQFSANDLSGVMILQGGGKYRDEVRAVAAIQQQTLNSIMVLGSSGIRAPKDLEGKTLAGPAGATPQLLFPAYAARAGFDPDTVAWQTVDPAQTPAALAAGRVHGIGQFTVAKGTVEKAVQGREVIVLPYSDWLGDLYGNALIATTELIAKNPDLVKRFRDALLDGLRYSIDHPGEAGQILVKYQPTLDAKAAAAELDLMRSTVLSDGHVGALDSVRVTRAIAALQATGQIPAGHTVADFVASDIAHVS</sequence>
<evidence type="ECO:0000259" key="2">
    <source>
        <dbReference type="Pfam" id="PF09084"/>
    </source>
</evidence>
<dbReference type="PANTHER" id="PTHR31528:SF15">
    <property type="entry name" value="RIBOFLAVIN-BINDING PROTEIN RIBY"/>
    <property type="match status" value="1"/>
</dbReference>
<proteinExistence type="predicted"/>
<feature type="domain" description="SsuA/THI5-like" evidence="2">
    <location>
        <begin position="58"/>
        <end position="270"/>
    </location>
</feature>
<comment type="caution">
    <text evidence="3">The sequence shown here is derived from an EMBL/GenBank/DDBJ whole genome shotgun (WGS) entry which is preliminary data.</text>
</comment>
<protein>
    <submittedName>
        <fullName evidence="3">ABC transporter substrate-binding protein</fullName>
    </submittedName>
</protein>
<evidence type="ECO:0000256" key="1">
    <source>
        <dbReference type="SAM" id="SignalP"/>
    </source>
</evidence>
<keyword evidence="4" id="KW-1185">Reference proteome</keyword>
<evidence type="ECO:0000313" key="4">
    <source>
        <dbReference type="Proteomes" id="UP000612585"/>
    </source>
</evidence>
<dbReference type="GO" id="GO:0009228">
    <property type="term" value="P:thiamine biosynthetic process"/>
    <property type="evidence" value="ECO:0007669"/>
    <property type="project" value="InterPro"/>
</dbReference>
<reference evidence="3" key="1">
    <citation type="submission" date="2021-01" db="EMBL/GenBank/DDBJ databases">
        <title>Whole genome shotgun sequence of Virgisporangium aurantiacum NBRC 16421.</title>
        <authorList>
            <person name="Komaki H."/>
            <person name="Tamura T."/>
        </authorList>
    </citation>
    <scope>NUCLEOTIDE SEQUENCE</scope>
    <source>
        <strain evidence="3">NBRC 16421</strain>
    </source>
</reference>
<evidence type="ECO:0000313" key="3">
    <source>
        <dbReference type="EMBL" id="GIJ56376.1"/>
    </source>
</evidence>
<dbReference type="InterPro" id="IPR015168">
    <property type="entry name" value="SsuA/THI5"/>
</dbReference>
<dbReference type="PANTHER" id="PTHR31528">
    <property type="entry name" value="4-AMINO-5-HYDROXYMETHYL-2-METHYLPYRIMIDINE PHOSPHATE SYNTHASE THI11-RELATED"/>
    <property type="match status" value="1"/>
</dbReference>
<dbReference type="PROSITE" id="PS51257">
    <property type="entry name" value="PROKAR_LIPOPROTEIN"/>
    <property type="match status" value="1"/>
</dbReference>
<organism evidence="3 4">
    <name type="scientific">Virgisporangium aurantiacum</name>
    <dbReference type="NCBI Taxonomy" id="175570"/>
    <lineage>
        <taxon>Bacteria</taxon>
        <taxon>Bacillati</taxon>
        <taxon>Actinomycetota</taxon>
        <taxon>Actinomycetes</taxon>
        <taxon>Micromonosporales</taxon>
        <taxon>Micromonosporaceae</taxon>
        <taxon>Virgisporangium</taxon>
    </lineage>
</organism>
<dbReference type="InterPro" id="IPR027939">
    <property type="entry name" value="NMT1/THI5"/>
</dbReference>
<name>A0A8J3Z6Y8_9ACTN</name>